<evidence type="ECO:0000313" key="4">
    <source>
        <dbReference type="Proteomes" id="UP001187192"/>
    </source>
</evidence>
<feature type="compositionally biased region" description="Polar residues" evidence="1">
    <location>
        <begin position="1"/>
        <end position="13"/>
    </location>
</feature>
<dbReference type="Proteomes" id="UP001187192">
    <property type="component" value="Unassembled WGS sequence"/>
</dbReference>
<protein>
    <recommendedName>
        <fullName evidence="2">VQ domain-containing protein</fullName>
    </recommendedName>
</protein>
<keyword evidence="4" id="KW-1185">Reference proteome</keyword>
<dbReference type="InterPro" id="IPR039335">
    <property type="entry name" value="SIB1/2"/>
</dbReference>
<dbReference type="EMBL" id="BTGU01000001">
    <property type="protein sequence ID" value="GMN25626.1"/>
    <property type="molecule type" value="Genomic_DNA"/>
</dbReference>
<dbReference type="PANTHER" id="PTHR33624:SF17">
    <property type="entry name" value="OS07G0687400 PROTEIN"/>
    <property type="match status" value="1"/>
</dbReference>
<proteinExistence type="predicted"/>
<dbReference type="Gramene" id="FCD_00000930-RA">
    <property type="protein sequence ID" value="FCD_00000930-RA:cds"/>
    <property type="gene ID" value="FCD_00000930"/>
</dbReference>
<comment type="caution">
    <text evidence="3">The sequence shown here is derived from an EMBL/GenBank/DDBJ whole genome shotgun (WGS) entry which is preliminary data.</text>
</comment>
<dbReference type="AlphaFoldDB" id="A0AA87ZK05"/>
<dbReference type="InterPro" id="IPR008889">
    <property type="entry name" value="VQ"/>
</dbReference>
<evidence type="ECO:0000259" key="2">
    <source>
        <dbReference type="Pfam" id="PF05678"/>
    </source>
</evidence>
<feature type="region of interest" description="Disordered" evidence="1">
    <location>
        <begin position="1"/>
        <end position="26"/>
    </location>
</feature>
<accession>A0AA87ZK05</accession>
<evidence type="ECO:0000313" key="3">
    <source>
        <dbReference type="EMBL" id="GMN25626.1"/>
    </source>
</evidence>
<sequence>MEKFLGNSNQNNPHLRLSQKQPTKLAKKKPIKIKYISSPMMVRANNATEFRAIVQELTGRNSNIGDSLYDDVQHDDEFQVSHTTLISELDHDHDHHDHQPRWLPFDADHHQQGSGTLVQGHVDEKFLNQANISMLAQIDELFWRSEVSENFNGFQSSCVFVGQI</sequence>
<dbReference type="PANTHER" id="PTHR33624">
    <property type="entry name" value="SIGMA FACTOR BINDING PROTEIN 1, CHLOROPLASTIC"/>
    <property type="match status" value="1"/>
</dbReference>
<evidence type="ECO:0000256" key="1">
    <source>
        <dbReference type="SAM" id="MobiDB-lite"/>
    </source>
</evidence>
<dbReference type="Pfam" id="PF05678">
    <property type="entry name" value="VQ"/>
    <property type="match status" value="1"/>
</dbReference>
<organism evidence="3 4">
    <name type="scientific">Ficus carica</name>
    <name type="common">Common fig</name>
    <dbReference type="NCBI Taxonomy" id="3494"/>
    <lineage>
        <taxon>Eukaryota</taxon>
        <taxon>Viridiplantae</taxon>
        <taxon>Streptophyta</taxon>
        <taxon>Embryophyta</taxon>
        <taxon>Tracheophyta</taxon>
        <taxon>Spermatophyta</taxon>
        <taxon>Magnoliopsida</taxon>
        <taxon>eudicotyledons</taxon>
        <taxon>Gunneridae</taxon>
        <taxon>Pentapetalae</taxon>
        <taxon>rosids</taxon>
        <taxon>fabids</taxon>
        <taxon>Rosales</taxon>
        <taxon>Moraceae</taxon>
        <taxon>Ficeae</taxon>
        <taxon>Ficus</taxon>
    </lineage>
</organism>
<name>A0AA87ZK05_FICCA</name>
<reference evidence="3" key="1">
    <citation type="submission" date="2023-07" db="EMBL/GenBank/DDBJ databases">
        <title>draft genome sequence of fig (Ficus carica).</title>
        <authorList>
            <person name="Takahashi T."/>
            <person name="Nishimura K."/>
        </authorList>
    </citation>
    <scope>NUCLEOTIDE SEQUENCE</scope>
</reference>
<feature type="domain" description="VQ" evidence="2">
    <location>
        <begin position="36"/>
        <end position="63"/>
    </location>
</feature>
<gene>
    <name evidence="3" type="ORF">TIFTF001_001015</name>
</gene>